<feature type="compositionally biased region" description="Polar residues" evidence="1">
    <location>
        <begin position="152"/>
        <end position="162"/>
    </location>
</feature>
<evidence type="ECO:0000313" key="4">
    <source>
        <dbReference type="Proteomes" id="UP000274429"/>
    </source>
</evidence>
<name>A0A3P7EN30_HYDTA</name>
<evidence type="ECO:0000313" key="3">
    <source>
        <dbReference type="EMBL" id="VDM17709.1"/>
    </source>
</evidence>
<gene>
    <name evidence="3" type="ORF">TTAC_LOCUS1260</name>
</gene>
<dbReference type="OrthoDB" id="6426227at2759"/>
<reference evidence="3 4" key="1">
    <citation type="submission" date="2018-11" db="EMBL/GenBank/DDBJ databases">
        <authorList>
            <consortium name="Pathogen Informatics"/>
        </authorList>
    </citation>
    <scope>NUCLEOTIDE SEQUENCE [LARGE SCALE GENOMIC DNA]</scope>
</reference>
<feature type="region of interest" description="Disordered" evidence="1">
    <location>
        <begin position="407"/>
        <end position="437"/>
    </location>
</feature>
<dbReference type="InterPro" id="IPR052429">
    <property type="entry name" value="BAH_domain_protein"/>
</dbReference>
<organism evidence="3 4">
    <name type="scientific">Hydatigena taeniaeformis</name>
    <name type="common">Feline tapeworm</name>
    <name type="synonym">Taenia taeniaeformis</name>
    <dbReference type="NCBI Taxonomy" id="6205"/>
    <lineage>
        <taxon>Eukaryota</taxon>
        <taxon>Metazoa</taxon>
        <taxon>Spiralia</taxon>
        <taxon>Lophotrochozoa</taxon>
        <taxon>Platyhelminthes</taxon>
        <taxon>Cestoda</taxon>
        <taxon>Eucestoda</taxon>
        <taxon>Cyclophyllidea</taxon>
        <taxon>Taeniidae</taxon>
        <taxon>Hydatigera</taxon>
    </lineage>
</organism>
<dbReference type="InterPro" id="IPR001025">
    <property type="entry name" value="BAH_dom"/>
</dbReference>
<dbReference type="Gene3D" id="2.30.30.490">
    <property type="match status" value="1"/>
</dbReference>
<feature type="region of interest" description="Disordered" evidence="1">
    <location>
        <begin position="348"/>
        <end position="378"/>
    </location>
</feature>
<dbReference type="Gene3D" id="2.30.30.140">
    <property type="match status" value="1"/>
</dbReference>
<dbReference type="InterPro" id="IPR043151">
    <property type="entry name" value="BAH_sf"/>
</dbReference>
<dbReference type="EMBL" id="UYWX01000237">
    <property type="protein sequence ID" value="VDM17709.1"/>
    <property type="molecule type" value="Genomic_DNA"/>
</dbReference>
<dbReference type="PROSITE" id="PS51038">
    <property type="entry name" value="BAH"/>
    <property type="match status" value="1"/>
</dbReference>
<proteinExistence type="predicted"/>
<sequence>MDQVEKVESPPPVRLAPSASNSGVGSSGSASLFTTSVKRRRLGEVRLHAWQVLQQAVLEVVPVSISQLPPGTRVCAAWSDTLATNLYPGVISELGPEKPLPADNCLCIDFDDGDHREVPLHHIRMLPDHFANLTELGRAAGASVSCTANTNTIEARRGQTSPQPSPVSPKGKKMTSVTRRSCPINGATSSPKDPSSIACDDWLNDWPTDEEKVKTPLRVIWKPHGRLRKRYNGMPCYRSLKRNRDGLVVRLGDVVKFNSGGSDQAYLGEIKSICAPRHNELSPLVCASWFYCPEEAGEDGKRVANYEGAVFVTDHMDDNEATCIINRVQIARNYAEYRLSRQKKVAELAKETNKQAPPCEDELASTPHDSEGDSSSDEELPTYFIAGKFDPLTGHVLAWDPDLSNELHLRVTSPSPPSQRPSTPPPPPQPPTAPRLH</sequence>
<dbReference type="PANTHER" id="PTHR12505:SF24">
    <property type="entry name" value="PROTEIN WINGED EYE"/>
    <property type="match status" value="1"/>
</dbReference>
<feature type="region of interest" description="Disordered" evidence="1">
    <location>
        <begin position="1"/>
        <end position="30"/>
    </location>
</feature>
<feature type="compositionally biased region" description="Low complexity" evidence="1">
    <location>
        <begin position="16"/>
        <end position="30"/>
    </location>
</feature>
<keyword evidence="4" id="KW-1185">Reference proteome</keyword>
<dbReference type="InterPro" id="IPR048924">
    <property type="entry name" value="BAHCC1-like_Tudor"/>
</dbReference>
<evidence type="ECO:0000256" key="1">
    <source>
        <dbReference type="SAM" id="MobiDB-lite"/>
    </source>
</evidence>
<dbReference type="Pfam" id="PF21744">
    <property type="entry name" value="BAHCC1-like_Tudor"/>
    <property type="match status" value="1"/>
</dbReference>
<dbReference type="PANTHER" id="PTHR12505">
    <property type="entry name" value="PHD FINGER TRANSCRIPTION FACTOR"/>
    <property type="match status" value="1"/>
</dbReference>
<feature type="domain" description="BAH" evidence="2">
    <location>
        <begin position="247"/>
        <end position="367"/>
    </location>
</feature>
<dbReference type="GO" id="GO:0003682">
    <property type="term" value="F:chromatin binding"/>
    <property type="evidence" value="ECO:0007669"/>
    <property type="project" value="InterPro"/>
</dbReference>
<protein>
    <recommendedName>
        <fullName evidence="2">BAH domain-containing protein</fullName>
    </recommendedName>
</protein>
<feature type="compositionally biased region" description="Pro residues" evidence="1">
    <location>
        <begin position="414"/>
        <end position="437"/>
    </location>
</feature>
<feature type="region of interest" description="Disordered" evidence="1">
    <location>
        <begin position="152"/>
        <end position="196"/>
    </location>
</feature>
<dbReference type="Proteomes" id="UP000274429">
    <property type="component" value="Unassembled WGS sequence"/>
</dbReference>
<dbReference type="AlphaFoldDB" id="A0A3P7EN30"/>
<evidence type="ECO:0000259" key="2">
    <source>
        <dbReference type="PROSITE" id="PS51038"/>
    </source>
</evidence>
<accession>A0A3P7EN30</accession>